<evidence type="ECO:0000256" key="1">
    <source>
        <dbReference type="ARBA" id="ARBA00008779"/>
    </source>
</evidence>
<feature type="domain" description="Sulfatase N-terminal" evidence="3">
    <location>
        <begin position="2"/>
        <end position="264"/>
    </location>
</feature>
<dbReference type="InterPro" id="IPR000917">
    <property type="entry name" value="Sulfatase_N"/>
</dbReference>
<dbReference type="PANTHER" id="PTHR42693:SF53">
    <property type="entry name" value="ENDO-4-O-SULFATASE"/>
    <property type="match status" value="1"/>
</dbReference>
<organism evidence="4">
    <name type="scientific">marine metagenome</name>
    <dbReference type="NCBI Taxonomy" id="408172"/>
    <lineage>
        <taxon>unclassified sequences</taxon>
        <taxon>metagenomes</taxon>
        <taxon>ecological metagenomes</taxon>
    </lineage>
</organism>
<evidence type="ECO:0000256" key="2">
    <source>
        <dbReference type="ARBA" id="ARBA00022801"/>
    </source>
</evidence>
<dbReference type="InterPro" id="IPR017850">
    <property type="entry name" value="Alkaline_phosphatase_core_sf"/>
</dbReference>
<feature type="non-terminal residue" evidence="4">
    <location>
        <position position="303"/>
    </location>
</feature>
<dbReference type="Pfam" id="PF00884">
    <property type="entry name" value="Sulfatase"/>
    <property type="match status" value="1"/>
</dbReference>
<dbReference type="Gene3D" id="3.40.720.10">
    <property type="entry name" value="Alkaline Phosphatase, subunit A"/>
    <property type="match status" value="1"/>
</dbReference>
<sequence length="303" mass="33769">GEKTLADVLVDAGYITGLFGKWHLGGTANFNPIRRGFDEFYGFLHEGHYFVPPPYKGVTTWLRRKTLPGGGSGRWTSSDGKLIYSTHIGRTEPDYDADNPILRAGQPVEEHAYLTDAITRESLSFIDRNAKVPFFLYVPYNAVHSPMQGADAYMKKFAHIKDIQRRIFAAMLANMDDSVGAILKKLRAKNLEENTLIFFLSDNGGPTRELTSSNAPLREGKGTVYEGGVRVPFLMQWKGTVPKGQTYDKPVISLDLFATSTALAKAEVKRPLDGVNIIPYLTGQKKGIPHQTLYWRLGERTAI</sequence>
<accession>A0A382TC66</accession>
<dbReference type="EMBL" id="UINC01135464">
    <property type="protein sequence ID" value="SVD19623.1"/>
    <property type="molecule type" value="Genomic_DNA"/>
</dbReference>
<keyword evidence="2" id="KW-0378">Hydrolase</keyword>
<proteinExistence type="inferred from homology"/>
<protein>
    <recommendedName>
        <fullName evidence="3">Sulfatase N-terminal domain-containing protein</fullName>
    </recommendedName>
</protein>
<dbReference type="InterPro" id="IPR050738">
    <property type="entry name" value="Sulfatase"/>
</dbReference>
<feature type="non-terminal residue" evidence="4">
    <location>
        <position position="1"/>
    </location>
</feature>
<dbReference type="AlphaFoldDB" id="A0A382TC66"/>
<comment type="similarity">
    <text evidence="1">Belongs to the sulfatase family.</text>
</comment>
<evidence type="ECO:0000313" key="4">
    <source>
        <dbReference type="EMBL" id="SVD19623.1"/>
    </source>
</evidence>
<dbReference type="PANTHER" id="PTHR42693">
    <property type="entry name" value="ARYLSULFATASE FAMILY MEMBER"/>
    <property type="match status" value="1"/>
</dbReference>
<evidence type="ECO:0000259" key="3">
    <source>
        <dbReference type="Pfam" id="PF00884"/>
    </source>
</evidence>
<gene>
    <name evidence="4" type="ORF">METZ01_LOCUS372477</name>
</gene>
<dbReference type="GO" id="GO:0004065">
    <property type="term" value="F:arylsulfatase activity"/>
    <property type="evidence" value="ECO:0007669"/>
    <property type="project" value="TreeGrafter"/>
</dbReference>
<reference evidence="4" key="1">
    <citation type="submission" date="2018-05" db="EMBL/GenBank/DDBJ databases">
        <authorList>
            <person name="Lanie J.A."/>
            <person name="Ng W.-L."/>
            <person name="Kazmierczak K.M."/>
            <person name="Andrzejewski T.M."/>
            <person name="Davidsen T.M."/>
            <person name="Wayne K.J."/>
            <person name="Tettelin H."/>
            <person name="Glass J.I."/>
            <person name="Rusch D."/>
            <person name="Podicherti R."/>
            <person name="Tsui H.-C.T."/>
            <person name="Winkler M.E."/>
        </authorList>
    </citation>
    <scope>NUCLEOTIDE SEQUENCE</scope>
</reference>
<name>A0A382TC66_9ZZZZ</name>
<dbReference type="SUPFAM" id="SSF53649">
    <property type="entry name" value="Alkaline phosphatase-like"/>
    <property type="match status" value="1"/>
</dbReference>